<proteinExistence type="predicted"/>
<evidence type="ECO:0000313" key="3">
    <source>
        <dbReference type="EMBL" id="KRH94654.1"/>
    </source>
</evidence>
<feature type="region of interest" description="Disordered" evidence="1">
    <location>
        <begin position="1"/>
        <end position="47"/>
    </location>
</feature>
<comment type="caution">
    <text evidence="3">The sequence shown here is derived from an EMBL/GenBank/DDBJ whole genome shotgun (WGS) entry which is preliminary data.</text>
</comment>
<evidence type="ECO:0000313" key="4">
    <source>
        <dbReference type="Proteomes" id="UP000051530"/>
    </source>
</evidence>
<evidence type="ECO:0000256" key="1">
    <source>
        <dbReference type="SAM" id="MobiDB-lite"/>
    </source>
</evidence>
<dbReference type="InterPro" id="IPR013855">
    <property type="entry name" value="Cdc37_N_dom"/>
</dbReference>
<feature type="domain" description="Cdc37 N-terminal" evidence="2">
    <location>
        <begin position="11"/>
        <end position="83"/>
    </location>
</feature>
<dbReference type="OrthoDB" id="440202at2759"/>
<name>A0A0R0M4Y9_9MICR</name>
<keyword evidence="4" id="KW-1185">Reference proteome</keyword>
<feature type="compositionally biased region" description="Basic and acidic residues" evidence="1">
    <location>
        <begin position="16"/>
        <end position="26"/>
    </location>
</feature>
<accession>A0A0R0M4Y9</accession>
<evidence type="ECO:0000259" key="2">
    <source>
        <dbReference type="Pfam" id="PF03234"/>
    </source>
</evidence>
<dbReference type="Proteomes" id="UP000051530">
    <property type="component" value="Unassembled WGS sequence"/>
</dbReference>
<gene>
    <name evidence="3" type="ORF">M153_1800005565</name>
</gene>
<protein>
    <submittedName>
        <fullName evidence="3">Putative Cdc37</fullName>
    </submittedName>
</protein>
<dbReference type="EMBL" id="LGUB01000045">
    <property type="protein sequence ID" value="KRH94654.1"/>
    <property type="molecule type" value="Genomic_DNA"/>
</dbReference>
<feature type="compositionally biased region" description="Basic and acidic residues" evidence="1">
    <location>
        <begin position="38"/>
        <end position="47"/>
    </location>
</feature>
<dbReference type="GO" id="GO:0019901">
    <property type="term" value="F:protein kinase binding"/>
    <property type="evidence" value="ECO:0007669"/>
    <property type="project" value="InterPro"/>
</dbReference>
<feature type="compositionally biased region" description="Basic residues" evidence="1">
    <location>
        <begin position="27"/>
        <end position="37"/>
    </location>
</feature>
<dbReference type="AlphaFoldDB" id="A0A0R0M4Y9"/>
<dbReference type="VEuPathDB" id="MicrosporidiaDB:M153_1800005565"/>
<dbReference type="Pfam" id="PF03234">
    <property type="entry name" value="CDC37_N"/>
    <property type="match status" value="1"/>
</dbReference>
<organism evidence="3 4">
    <name type="scientific">Pseudoloma neurophilia</name>
    <dbReference type="NCBI Taxonomy" id="146866"/>
    <lineage>
        <taxon>Eukaryota</taxon>
        <taxon>Fungi</taxon>
        <taxon>Fungi incertae sedis</taxon>
        <taxon>Microsporidia</taxon>
        <taxon>Pseudoloma</taxon>
    </lineage>
</organism>
<reference evidence="3 4" key="1">
    <citation type="submission" date="2015-07" db="EMBL/GenBank/DDBJ databases">
        <title>The genome of Pseudoloma neurophilia, a relevant intracellular parasite of the zebrafish.</title>
        <authorList>
            <person name="Ndikumana S."/>
            <person name="Pelin A."/>
            <person name="Sanders J."/>
            <person name="Corradi N."/>
        </authorList>
    </citation>
    <scope>NUCLEOTIDE SEQUENCE [LARGE SCALE GENOMIC DNA]</scope>
    <source>
        <strain evidence="3 4">MK1</strain>
    </source>
</reference>
<sequence>MNHPINQENWSDDSSEFEHPNIEKGTLKRLVREKKRREKEEKQRKLDQLKTQLAENYNEELEEEKIKLEEELRPRFIETDYVIENNQIEEDPNDMYTEQLLFLGSDPKIENFIKFVEENRKLDLNHFCDFLYINLAENIREGYDEAGLIISKLILYLRHLQNGGLSILKQMQVAFEDEKKLEEFDKQCQEYLDESKISILNLQKQ</sequence>